<dbReference type="EMBL" id="CP016176">
    <property type="protein sequence ID" value="AOM39360.1"/>
    <property type="molecule type" value="Genomic_DNA"/>
</dbReference>
<proteinExistence type="predicted"/>
<name>A0ABN4S0K2_XENHO</name>
<accession>A0ABN4S0K2</accession>
<sequence length="103" mass="11859">MPELINLTYQKDSLVSPMKTINPTAERHASNREKIFKAALRLIEEQPNVFEQVCRKNDGTINFSVFARELMDRPNFFINYEIPIKTQEAIAGILSNAYKSPNK</sequence>
<dbReference type="RefSeq" id="WP_069315127.1">
    <property type="nucleotide sequence ID" value="NZ_CAWNQJ010000068.1"/>
</dbReference>
<organism evidence="1 2">
    <name type="scientific">Xenorhabdus hominickii</name>
    <dbReference type="NCBI Taxonomy" id="351679"/>
    <lineage>
        <taxon>Bacteria</taxon>
        <taxon>Pseudomonadati</taxon>
        <taxon>Pseudomonadota</taxon>
        <taxon>Gammaproteobacteria</taxon>
        <taxon>Enterobacterales</taxon>
        <taxon>Morganellaceae</taxon>
        <taxon>Xenorhabdus</taxon>
    </lineage>
</organism>
<protein>
    <submittedName>
        <fullName evidence="1">Uncharacterized protein</fullName>
    </submittedName>
</protein>
<dbReference type="Proteomes" id="UP000094600">
    <property type="component" value="Chromosome"/>
</dbReference>
<evidence type="ECO:0000313" key="2">
    <source>
        <dbReference type="Proteomes" id="UP000094600"/>
    </source>
</evidence>
<gene>
    <name evidence="1" type="ORF">A9255_01330</name>
</gene>
<evidence type="ECO:0000313" key="1">
    <source>
        <dbReference type="EMBL" id="AOM39360.1"/>
    </source>
</evidence>
<reference evidence="1 2" key="1">
    <citation type="submission" date="2016-06" db="EMBL/GenBank/DDBJ databases">
        <title>Bacterial characters and pathogenicity of Xenorhabdus hominickii from an entomopathogenic nematode, Steinernema monticolum.</title>
        <authorList>
            <person name="Park Y."/>
            <person name="Kim Y."/>
        </authorList>
    </citation>
    <scope>NUCLEOTIDE SEQUENCE [LARGE SCALE GENOMIC DNA]</scope>
    <source>
        <strain evidence="1 2">ANU1</strain>
    </source>
</reference>
<keyword evidence="2" id="KW-1185">Reference proteome</keyword>